<gene>
    <name evidence="5" type="ORF">Syun_004582</name>
</gene>
<dbReference type="InterPro" id="IPR000007">
    <property type="entry name" value="Tubby_C"/>
</dbReference>
<organism evidence="5 6">
    <name type="scientific">Stephania yunnanensis</name>
    <dbReference type="NCBI Taxonomy" id="152371"/>
    <lineage>
        <taxon>Eukaryota</taxon>
        <taxon>Viridiplantae</taxon>
        <taxon>Streptophyta</taxon>
        <taxon>Embryophyta</taxon>
        <taxon>Tracheophyta</taxon>
        <taxon>Spermatophyta</taxon>
        <taxon>Magnoliopsida</taxon>
        <taxon>Ranunculales</taxon>
        <taxon>Menispermaceae</taxon>
        <taxon>Menispermoideae</taxon>
        <taxon>Cissampelideae</taxon>
        <taxon>Stephania</taxon>
    </lineage>
</organism>
<feature type="domain" description="FACT complex subunit SPT16 C-terminal" evidence="4">
    <location>
        <begin position="343"/>
        <end position="406"/>
    </location>
</feature>
<dbReference type="EMBL" id="JBBNAF010000002">
    <property type="protein sequence ID" value="KAK9163680.1"/>
    <property type="molecule type" value="Genomic_DNA"/>
</dbReference>
<reference evidence="5 6" key="1">
    <citation type="submission" date="2024-01" db="EMBL/GenBank/DDBJ databases">
        <title>Genome assemblies of Stephania.</title>
        <authorList>
            <person name="Yang L."/>
        </authorList>
    </citation>
    <scope>NUCLEOTIDE SEQUENCE [LARGE SCALE GENOMIC DNA]</scope>
    <source>
        <strain evidence="5">YNDBR</strain>
        <tissue evidence="5">Leaf</tissue>
    </source>
</reference>
<dbReference type="PANTHER" id="PTHR16517:SF158">
    <property type="entry name" value="TUBBY-LIKE F-BOX PROTEIN 9"/>
    <property type="match status" value="1"/>
</dbReference>
<proteinExistence type="inferred from homology"/>
<dbReference type="Gene3D" id="3.20.90.10">
    <property type="entry name" value="Tubby Protein, Chain A"/>
    <property type="match status" value="2"/>
</dbReference>
<evidence type="ECO:0000256" key="1">
    <source>
        <dbReference type="ARBA" id="ARBA00007129"/>
    </source>
</evidence>
<name>A0AAP0L5V1_9MAGN</name>
<sequence>MHRDKDMDMDMFHLDWDFSASAWAWCVLCLEVAEESSLSRKSPALQSKMGYLLSQNILKVREHSFNVFLFSIATLTDDENFILYARKFRRTTCTDYIISLDVGDISRGSSTYIGKLRGSRRMQCVMNAILAASIEAGGSTPTLSEFFISNLDLFHSIPFLRSKSTRMDNFSSGPLSGPKEGMLVLKNKSPRWHEQLQCFGHEKVILQFGKVGKDLFTMDYRYPISAFQAFVICLSSFDTKIACGMNIYAHIFLGLTNLFLTKTWTPSTKTLPPTYSSSILLCDLSSVISGSSLRSNLSVLLSAAISGSSLRRTRFFSPHWFFSQRTTRFFSPQQLWFFSPQQSSESDSDDEDDDIDSMEESDDNEDSEEDLEEEKGNTWEELEREATNANKENDDETDRDNDKKRRVKKAFGKSRIPETNRDVPPKRPKLR</sequence>
<feature type="domain" description="Tubby C-terminal" evidence="3">
    <location>
        <begin position="201"/>
        <end position="239"/>
    </location>
</feature>
<feature type="compositionally biased region" description="Acidic residues" evidence="2">
    <location>
        <begin position="346"/>
        <end position="373"/>
    </location>
</feature>
<dbReference type="AlphaFoldDB" id="A0AAP0L5V1"/>
<dbReference type="InterPro" id="IPR025659">
    <property type="entry name" value="Tubby-like_C"/>
</dbReference>
<dbReference type="PANTHER" id="PTHR16517">
    <property type="entry name" value="TUBBY-RELATED"/>
    <property type="match status" value="1"/>
</dbReference>
<evidence type="ECO:0000259" key="3">
    <source>
        <dbReference type="Pfam" id="PF01167"/>
    </source>
</evidence>
<dbReference type="Pfam" id="PF21091">
    <property type="entry name" value="SPT16_C"/>
    <property type="match status" value="1"/>
</dbReference>
<dbReference type="InterPro" id="IPR048969">
    <property type="entry name" value="FACT_SPT16_C"/>
</dbReference>
<comment type="caution">
    <text evidence="5">The sequence shown here is derived from an EMBL/GenBank/DDBJ whole genome shotgun (WGS) entry which is preliminary data.</text>
</comment>
<keyword evidence="6" id="KW-1185">Reference proteome</keyword>
<accession>A0AAP0L5V1</accession>
<comment type="similarity">
    <text evidence="1">Belongs to the TUB family.</text>
</comment>
<evidence type="ECO:0008006" key="7">
    <source>
        <dbReference type="Google" id="ProtNLM"/>
    </source>
</evidence>
<dbReference type="Pfam" id="PF01167">
    <property type="entry name" value="Tub"/>
    <property type="match status" value="2"/>
</dbReference>
<dbReference type="SUPFAM" id="SSF54518">
    <property type="entry name" value="Tubby C-terminal domain-like"/>
    <property type="match status" value="1"/>
</dbReference>
<feature type="region of interest" description="Disordered" evidence="2">
    <location>
        <begin position="339"/>
        <end position="431"/>
    </location>
</feature>
<evidence type="ECO:0000256" key="2">
    <source>
        <dbReference type="SAM" id="MobiDB-lite"/>
    </source>
</evidence>
<evidence type="ECO:0000313" key="5">
    <source>
        <dbReference type="EMBL" id="KAK9163680.1"/>
    </source>
</evidence>
<dbReference type="Proteomes" id="UP001420932">
    <property type="component" value="Unassembled WGS sequence"/>
</dbReference>
<feature type="compositionally biased region" description="Basic and acidic residues" evidence="2">
    <location>
        <begin position="415"/>
        <end position="425"/>
    </location>
</feature>
<evidence type="ECO:0000313" key="6">
    <source>
        <dbReference type="Proteomes" id="UP001420932"/>
    </source>
</evidence>
<evidence type="ECO:0000259" key="4">
    <source>
        <dbReference type="Pfam" id="PF21091"/>
    </source>
</evidence>
<protein>
    <recommendedName>
        <fullName evidence="7">Tubby C-terminal domain-containing protein</fullName>
    </recommendedName>
</protein>
<feature type="domain" description="Tubby C-terminal" evidence="3">
    <location>
        <begin position="64"/>
        <end position="117"/>
    </location>
</feature>